<dbReference type="InterPro" id="IPR007387">
    <property type="entry name" value="TRAP_DctQ"/>
</dbReference>
<accession>A0A1H4AK85</accession>
<dbReference type="OrthoDB" id="5801785at2"/>
<evidence type="ECO:0000256" key="7">
    <source>
        <dbReference type="ARBA" id="ARBA00023136"/>
    </source>
</evidence>
<keyword evidence="2 9" id="KW-0813">Transport</keyword>
<evidence type="ECO:0000256" key="6">
    <source>
        <dbReference type="ARBA" id="ARBA00022989"/>
    </source>
</evidence>
<evidence type="ECO:0000256" key="8">
    <source>
        <dbReference type="ARBA" id="ARBA00038436"/>
    </source>
</evidence>
<keyword evidence="5 9" id="KW-0812">Transmembrane</keyword>
<evidence type="ECO:0000313" key="12">
    <source>
        <dbReference type="Proteomes" id="UP000198703"/>
    </source>
</evidence>
<dbReference type="EMBL" id="FNQM01000004">
    <property type="protein sequence ID" value="SEA36062.1"/>
    <property type="molecule type" value="Genomic_DNA"/>
</dbReference>
<comment type="function">
    <text evidence="9">Part of the tripartite ATP-independent periplasmic (TRAP) transport system.</text>
</comment>
<proteinExistence type="inferred from homology"/>
<reference evidence="11 12" key="1">
    <citation type="submission" date="2016-10" db="EMBL/GenBank/DDBJ databases">
        <authorList>
            <person name="de Groot N.N."/>
        </authorList>
    </citation>
    <scope>NUCLEOTIDE SEQUENCE [LARGE SCALE GENOMIC DNA]</scope>
    <source>
        <strain evidence="11 12">DSM 15345</strain>
    </source>
</reference>
<gene>
    <name evidence="11" type="ORF">SAMN05444370_104256</name>
</gene>
<evidence type="ECO:0000256" key="2">
    <source>
        <dbReference type="ARBA" id="ARBA00022448"/>
    </source>
</evidence>
<feature type="domain" description="Tripartite ATP-independent periplasmic transporters DctQ component" evidence="10">
    <location>
        <begin position="23"/>
        <end position="144"/>
    </location>
</feature>
<organism evidence="11 12">
    <name type="scientific">Rubrimonas cliftonensis</name>
    <dbReference type="NCBI Taxonomy" id="89524"/>
    <lineage>
        <taxon>Bacteria</taxon>
        <taxon>Pseudomonadati</taxon>
        <taxon>Pseudomonadota</taxon>
        <taxon>Alphaproteobacteria</taxon>
        <taxon>Rhodobacterales</taxon>
        <taxon>Paracoccaceae</taxon>
        <taxon>Rubrimonas</taxon>
    </lineage>
</organism>
<dbReference type="RefSeq" id="WP_093252304.1">
    <property type="nucleotide sequence ID" value="NZ_FNQM01000004.1"/>
</dbReference>
<evidence type="ECO:0000256" key="5">
    <source>
        <dbReference type="ARBA" id="ARBA00022692"/>
    </source>
</evidence>
<sequence length="170" mass="18633">MRQVARWLERGLEWFLILQMALLTAVVVYAVIMRKAGVSASWYDEVAAIQLAWITYYGAGLAALKRRHIGFDGVLLAMGPALRRPAVFLAEGLTLGFFALMTWSGLEVLAVLEGMSLISLTWVPVQFTQSVIPIGGALFIGASLLSFPDYLRATMAGVSMEHAEIEEAVR</sequence>
<dbReference type="GO" id="GO:0015740">
    <property type="term" value="P:C4-dicarboxylate transport"/>
    <property type="evidence" value="ECO:0007669"/>
    <property type="project" value="TreeGrafter"/>
</dbReference>
<feature type="transmembrane region" description="Helical" evidence="9">
    <location>
        <begin position="85"/>
        <end position="106"/>
    </location>
</feature>
<feature type="transmembrane region" description="Helical" evidence="9">
    <location>
        <begin position="12"/>
        <end position="32"/>
    </location>
</feature>
<name>A0A1H4AK85_9RHOB</name>
<keyword evidence="12" id="KW-1185">Reference proteome</keyword>
<evidence type="ECO:0000256" key="9">
    <source>
        <dbReference type="RuleBase" id="RU369079"/>
    </source>
</evidence>
<evidence type="ECO:0000259" key="10">
    <source>
        <dbReference type="Pfam" id="PF04290"/>
    </source>
</evidence>
<comment type="subcellular location">
    <subcellularLocation>
        <location evidence="1 9">Cell inner membrane</location>
        <topology evidence="1 9">Multi-pass membrane protein</topology>
    </subcellularLocation>
</comment>
<evidence type="ECO:0000313" key="11">
    <source>
        <dbReference type="EMBL" id="SEA36062.1"/>
    </source>
</evidence>
<comment type="similarity">
    <text evidence="8 9">Belongs to the TRAP transporter small permease family.</text>
</comment>
<dbReference type="STRING" id="89524.SAMN05444370_104256"/>
<protein>
    <recommendedName>
        <fullName evidence="9">TRAP transporter small permease protein</fullName>
    </recommendedName>
</protein>
<keyword evidence="6 9" id="KW-1133">Transmembrane helix</keyword>
<comment type="subunit">
    <text evidence="9">The complex comprises the extracytoplasmic solute receptor protein and the two transmembrane proteins.</text>
</comment>
<dbReference type="Proteomes" id="UP000198703">
    <property type="component" value="Unassembled WGS sequence"/>
</dbReference>
<dbReference type="GO" id="GO:0005886">
    <property type="term" value="C:plasma membrane"/>
    <property type="evidence" value="ECO:0007669"/>
    <property type="project" value="UniProtKB-SubCell"/>
</dbReference>
<dbReference type="InterPro" id="IPR055348">
    <property type="entry name" value="DctQ"/>
</dbReference>
<keyword evidence="3" id="KW-1003">Cell membrane</keyword>
<feature type="transmembrane region" description="Helical" evidence="9">
    <location>
        <begin position="47"/>
        <end position="64"/>
    </location>
</feature>
<feature type="transmembrane region" description="Helical" evidence="9">
    <location>
        <begin position="126"/>
        <end position="147"/>
    </location>
</feature>
<dbReference type="PANTHER" id="PTHR35011">
    <property type="entry name" value="2,3-DIKETO-L-GULONATE TRAP TRANSPORTER SMALL PERMEASE PROTEIN YIAM"/>
    <property type="match status" value="1"/>
</dbReference>
<dbReference type="GO" id="GO:0022857">
    <property type="term" value="F:transmembrane transporter activity"/>
    <property type="evidence" value="ECO:0007669"/>
    <property type="project" value="UniProtKB-UniRule"/>
</dbReference>
<evidence type="ECO:0000256" key="4">
    <source>
        <dbReference type="ARBA" id="ARBA00022519"/>
    </source>
</evidence>
<dbReference type="Pfam" id="PF04290">
    <property type="entry name" value="DctQ"/>
    <property type="match status" value="1"/>
</dbReference>
<keyword evidence="7 9" id="KW-0472">Membrane</keyword>
<keyword evidence="4 9" id="KW-0997">Cell inner membrane</keyword>
<evidence type="ECO:0000256" key="1">
    <source>
        <dbReference type="ARBA" id="ARBA00004429"/>
    </source>
</evidence>
<evidence type="ECO:0000256" key="3">
    <source>
        <dbReference type="ARBA" id="ARBA00022475"/>
    </source>
</evidence>
<dbReference type="PANTHER" id="PTHR35011:SF2">
    <property type="entry name" value="2,3-DIKETO-L-GULONATE TRAP TRANSPORTER SMALL PERMEASE PROTEIN YIAM"/>
    <property type="match status" value="1"/>
</dbReference>
<dbReference type="AlphaFoldDB" id="A0A1H4AK85"/>